<protein>
    <submittedName>
        <fullName evidence="1">Uncharacterized protein</fullName>
    </submittedName>
</protein>
<organism evidence="1 2">
    <name type="scientific">Fukomys damarensis</name>
    <name type="common">Damaraland mole rat</name>
    <name type="synonym">Cryptomys damarensis</name>
    <dbReference type="NCBI Taxonomy" id="885580"/>
    <lineage>
        <taxon>Eukaryota</taxon>
        <taxon>Metazoa</taxon>
        <taxon>Chordata</taxon>
        <taxon>Craniata</taxon>
        <taxon>Vertebrata</taxon>
        <taxon>Euteleostomi</taxon>
        <taxon>Mammalia</taxon>
        <taxon>Eutheria</taxon>
        <taxon>Euarchontoglires</taxon>
        <taxon>Glires</taxon>
        <taxon>Rodentia</taxon>
        <taxon>Hystricomorpha</taxon>
        <taxon>Bathyergidae</taxon>
        <taxon>Fukomys</taxon>
    </lineage>
</organism>
<dbReference type="EMBL" id="KN123762">
    <property type="protein sequence ID" value="KFO23493.1"/>
    <property type="molecule type" value="Genomic_DNA"/>
</dbReference>
<evidence type="ECO:0000313" key="2">
    <source>
        <dbReference type="Proteomes" id="UP000028990"/>
    </source>
</evidence>
<proteinExistence type="predicted"/>
<evidence type="ECO:0000313" key="1">
    <source>
        <dbReference type="EMBL" id="KFO23493.1"/>
    </source>
</evidence>
<name>A0A091CZ15_FUKDA</name>
<reference evidence="1 2" key="1">
    <citation type="submission" date="2013-11" db="EMBL/GenBank/DDBJ databases">
        <title>The Damaraland mole rat (Fukomys damarensis) genome and evolution of African mole rats.</title>
        <authorList>
            <person name="Gladyshev V.N."/>
            <person name="Fang X."/>
        </authorList>
    </citation>
    <scope>NUCLEOTIDE SEQUENCE [LARGE SCALE GENOMIC DNA]</scope>
    <source>
        <tissue evidence="1">Liver</tissue>
    </source>
</reference>
<dbReference type="Proteomes" id="UP000028990">
    <property type="component" value="Unassembled WGS sequence"/>
</dbReference>
<dbReference type="AlphaFoldDB" id="A0A091CZ15"/>
<accession>A0A091CZ15</accession>
<keyword evidence="2" id="KW-1185">Reference proteome</keyword>
<sequence length="108" mass="11616">MCGVSPRGTGDCQECPVHTVGSTSRRGLERAPGNVAALQLKQDPEGRWRAVPGTHLVVLTGTRRICEQKEDGDRDTTYVRGSDPSTLISSSACNEGCMLLSEHSYSSH</sequence>
<gene>
    <name evidence="1" type="ORF">H920_15065</name>
</gene>